<evidence type="ECO:0000313" key="2">
    <source>
        <dbReference type="Proteomes" id="UP000005239"/>
    </source>
</evidence>
<sequence length="73" mass="8545">MPTPSHPHEKSVNAKDVVQWCTHYKNNPITDQASARMVWDVATAAIRLEIDNLDAMKNRDKLMRRPRRVSERF</sequence>
<accession>A0A8R1UV12</accession>
<dbReference type="AlphaFoldDB" id="A0A2A6B3M2"/>
<evidence type="ECO:0000313" key="1">
    <source>
        <dbReference type="EnsemblMetazoa" id="PPA39552.1"/>
    </source>
</evidence>
<gene>
    <name evidence="1" type="primary">WBGene00277921</name>
</gene>
<protein>
    <submittedName>
        <fullName evidence="1">Uncharacterized protein</fullName>
    </submittedName>
</protein>
<keyword evidence="2" id="KW-1185">Reference proteome</keyword>
<organism evidence="1 2">
    <name type="scientific">Pristionchus pacificus</name>
    <name type="common">Parasitic nematode worm</name>
    <dbReference type="NCBI Taxonomy" id="54126"/>
    <lineage>
        <taxon>Eukaryota</taxon>
        <taxon>Metazoa</taxon>
        <taxon>Ecdysozoa</taxon>
        <taxon>Nematoda</taxon>
        <taxon>Chromadorea</taxon>
        <taxon>Rhabditida</taxon>
        <taxon>Rhabditina</taxon>
        <taxon>Diplogasteromorpha</taxon>
        <taxon>Diplogasteroidea</taxon>
        <taxon>Neodiplogasteridae</taxon>
        <taxon>Pristionchus</taxon>
    </lineage>
</organism>
<dbReference type="Proteomes" id="UP000005239">
    <property type="component" value="Unassembled WGS sequence"/>
</dbReference>
<accession>A0A2A6B3M2</accession>
<name>A0A2A6B3M2_PRIPA</name>
<reference evidence="1" key="2">
    <citation type="submission" date="2022-06" db="UniProtKB">
        <authorList>
            <consortium name="EnsemblMetazoa"/>
        </authorList>
    </citation>
    <scope>IDENTIFICATION</scope>
    <source>
        <strain evidence="1">PS312</strain>
    </source>
</reference>
<proteinExistence type="predicted"/>
<reference evidence="2" key="1">
    <citation type="journal article" date="2008" name="Nat. Genet.">
        <title>The Pristionchus pacificus genome provides a unique perspective on nematode lifestyle and parasitism.</title>
        <authorList>
            <person name="Dieterich C."/>
            <person name="Clifton S.W."/>
            <person name="Schuster L.N."/>
            <person name="Chinwalla A."/>
            <person name="Delehaunty K."/>
            <person name="Dinkelacker I."/>
            <person name="Fulton L."/>
            <person name="Fulton R."/>
            <person name="Godfrey J."/>
            <person name="Minx P."/>
            <person name="Mitreva M."/>
            <person name="Roeseler W."/>
            <person name="Tian H."/>
            <person name="Witte H."/>
            <person name="Yang S.P."/>
            <person name="Wilson R.K."/>
            <person name="Sommer R.J."/>
        </authorList>
    </citation>
    <scope>NUCLEOTIDE SEQUENCE [LARGE SCALE GENOMIC DNA]</scope>
    <source>
        <strain evidence="2">PS312</strain>
    </source>
</reference>
<dbReference type="EnsemblMetazoa" id="PPA39552.1">
    <property type="protein sequence ID" value="PPA39552.1"/>
    <property type="gene ID" value="WBGene00277921"/>
</dbReference>